<dbReference type="Proteomes" id="UP000646827">
    <property type="component" value="Unassembled WGS sequence"/>
</dbReference>
<gene>
    <name evidence="3" type="ORF">INT45_003091</name>
</gene>
<comment type="caution">
    <text evidence="3">The sequence shown here is derived from an EMBL/GenBank/DDBJ whole genome shotgun (WGS) entry which is preliminary data.</text>
</comment>
<evidence type="ECO:0000313" key="3">
    <source>
        <dbReference type="EMBL" id="KAG2219526.1"/>
    </source>
</evidence>
<dbReference type="OrthoDB" id="408631at2759"/>
<dbReference type="SUPFAM" id="SSF53474">
    <property type="entry name" value="alpha/beta-Hydrolases"/>
    <property type="match status" value="1"/>
</dbReference>
<protein>
    <recommendedName>
        <fullName evidence="2">Alpha/beta hydrolase fold-3 domain-containing protein</fullName>
    </recommendedName>
</protein>
<accession>A0A8H7S0Z0</accession>
<sequence>IPKLKSILFALLIVFLGTKNGRKLLSILVASFIRKTIYYIPIRLRYKFIATGLHLPLSMQRYALQTILGPTASEKRHILPVRGESWNGDWIIPYIRTHKDAYVQAEAVAQQSDIVILYIHGGGFHLGSSTENMSTFLYMIDCLKAKHGLKATILSVDYSLSPEETYPKAQDDCVNAYRYLVHDLSLSPFRIIVASDSSGGNLATSMLLRINEQRSDPVLAQLPPIPIPAGCVLISPWVSLDIQQKTEKYYCDYVRTWQLAYYRENYVPRYDSMEPNYRDAFIRNPFISPLYGNFDNFCPTLVVYGGGELLEPQALALIDRLEQHHVSVTSITRPKTGHIYVIQPHVCSRKSIWRQDLTKVMDWCASVGGKH</sequence>
<dbReference type="GO" id="GO:0016787">
    <property type="term" value="F:hydrolase activity"/>
    <property type="evidence" value="ECO:0007669"/>
    <property type="project" value="UniProtKB-KW"/>
</dbReference>
<dbReference type="InterPro" id="IPR029058">
    <property type="entry name" value="AB_hydrolase_fold"/>
</dbReference>
<proteinExistence type="predicted"/>
<dbReference type="Gene3D" id="3.40.50.1820">
    <property type="entry name" value="alpha/beta hydrolase"/>
    <property type="match status" value="1"/>
</dbReference>
<dbReference type="EMBL" id="JAEPRB010000175">
    <property type="protein sequence ID" value="KAG2219526.1"/>
    <property type="molecule type" value="Genomic_DNA"/>
</dbReference>
<evidence type="ECO:0000256" key="1">
    <source>
        <dbReference type="ARBA" id="ARBA00022801"/>
    </source>
</evidence>
<organism evidence="3 4">
    <name type="scientific">Circinella minor</name>
    <dbReference type="NCBI Taxonomy" id="1195481"/>
    <lineage>
        <taxon>Eukaryota</taxon>
        <taxon>Fungi</taxon>
        <taxon>Fungi incertae sedis</taxon>
        <taxon>Mucoromycota</taxon>
        <taxon>Mucoromycotina</taxon>
        <taxon>Mucoromycetes</taxon>
        <taxon>Mucorales</taxon>
        <taxon>Lichtheimiaceae</taxon>
        <taxon>Circinella</taxon>
    </lineage>
</organism>
<keyword evidence="4" id="KW-1185">Reference proteome</keyword>
<dbReference type="InterPro" id="IPR013094">
    <property type="entry name" value="AB_hydrolase_3"/>
</dbReference>
<feature type="non-terminal residue" evidence="3">
    <location>
        <position position="1"/>
    </location>
</feature>
<reference evidence="3 4" key="1">
    <citation type="submission" date="2020-12" db="EMBL/GenBank/DDBJ databases">
        <title>Metabolic potential, ecology and presence of endohyphal bacteria is reflected in genomic diversity of Mucoromycotina.</title>
        <authorList>
            <person name="Muszewska A."/>
            <person name="Okrasinska A."/>
            <person name="Steczkiewicz K."/>
            <person name="Drgas O."/>
            <person name="Orlowska M."/>
            <person name="Perlinska-Lenart U."/>
            <person name="Aleksandrzak-Piekarczyk T."/>
            <person name="Szatraj K."/>
            <person name="Zielenkiewicz U."/>
            <person name="Pilsyk S."/>
            <person name="Malc E."/>
            <person name="Mieczkowski P."/>
            <person name="Kruszewska J.S."/>
            <person name="Biernat P."/>
            <person name="Pawlowska J."/>
        </authorList>
    </citation>
    <scope>NUCLEOTIDE SEQUENCE [LARGE SCALE GENOMIC DNA]</scope>
    <source>
        <strain evidence="3 4">CBS 142.35</strain>
    </source>
</reference>
<evidence type="ECO:0000313" key="4">
    <source>
        <dbReference type="Proteomes" id="UP000646827"/>
    </source>
</evidence>
<dbReference type="PANTHER" id="PTHR48081:SF31">
    <property type="entry name" value="STERYL ACETYL HYDROLASE MUG81-RELATED"/>
    <property type="match status" value="1"/>
</dbReference>
<evidence type="ECO:0000259" key="2">
    <source>
        <dbReference type="Pfam" id="PF07859"/>
    </source>
</evidence>
<keyword evidence="1" id="KW-0378">Hydrolase</keyword>
<dbReference type="Pfam" id="PF07859">
    <property type="entry name" value="Abhydrolase_3"/>
    <property type="match status" value="1"/>
</dbReference>
<dbReference type="InterPro" id="IPR050300">
    <property type="entry name" value="GDXG_lipolytic_enzyme"/>
</dbReference>
<feature type="domain" description="Alpha/beta hydrolase fold-3" evidence="2">
    <location>
        <begin position="116"/>
        <end position="340"/>
    </location>
</feature>
<name>A0A8H7S0Z0_9FUNG</name>
<dbReference type="PANTHER" id="PTHR48081">
    <property type="entry name" value="AB HYDROLASE SUPERFAMILY PROTEIN C4A8.06C"/>
    <property type="match status" value="1"/>
</dbReference>
<dbReference type="AlphaFoldDB" id="A0A8H7S0Z0"/>